<dbReference type="AlphaFoldDB" id="A0A1I5UMH4"/>
<dbReference type="Pfam" id="PF05175">
    <property type="entry name" value="MTS"/>
    <property type="match status" value="1"/>
</dbReference>
<evidence type="ECO:0000259" key="6">
    <source>
        <dbReference type="Pfam" id="PF05175"/>
    </source>
</evidence>
<dbReference type="STRING" id="93684.SAMN05421853_10160"/>
<dbReference type="GO" id="GO:0032259">
    <property type="term" value="P:methylation"/>
    <property type="evidence" value="ECO:0007669"/>
    <property type="project" value="UniProtKB-KW"/>
</dbReference>
<dbReference type="GO" id="GO:0006364">
    <property type="term" value="P:rRNA processing"/>
    <property type="evidence" value="ECO:0007669"/>
    <property type="project" value="UniProtKB-KW"/>
</dbReference>
<evidence type="ECO:0000256" key="2">
    <source>
        <dbReference type="ARBA" id="ARBA00022552"/>
    </source>
</evidence>
<dbReference type="PANTHER" id="PTHR47816:SF4">
    <property type="entry name" value="RIBOSOMAL RNA SMALL SUBUNIT METHYLTRANSFERASE C"/>
    <property type="match status" value="1"/>
</dbReference>
<dbReference type="InterPro" id="IPR002052">
    <property type="entry name" value="DNA_methylase_N6_adenine_CS"/>
</dbReference>
<evidence type="ECO:0000256" key="3">
    <source>
        <dbReference type="ARBA" id="ARBA00022603"/>
    </source>
</evidence>
<keyword evidence="3 7" id="KW-0489">Methyltransferase</keyword>
<name>A0A1I5UMH4_9RHOB</name>
<evidence type="ECO:0000256" key="4">
    <source>
        <dbReference type="ARBA" id="ARBA00022679"/>
    </source>
</evidence>
<sequence length="329" mass="34940">MSASRLSHALSSGGIALPREGRIALFNPRAETDLAALPQDRLFAIQRHYPDHAALSRRGMATATEPEGRFAAAIVFLPRARAEGEALIAEAVAATDGPVIVDGQKTDGVDAMLKALRKRGSVSDAIAKAHGKCFQIAPGSDLTDWVAPAPTRTKDGFLTAPGVFSADGADPASRLLTQHLPTSLSGRAADFGAGWGYLSAELARRDGITELHLVEADHTAISCAQGNVTSPVAQFHWNDATTWTAPSALDVIVMNPPFHKGRAADPALGQAFIANAARNLAPTGRLYLVANRQLPYEATLEDAFADVDTLGADPRFKIFVAQRPTRPRR</sequence>
<dbReference type="GO" id="GO:0008170">
    <property type="term" value="F:N-methyltransferase activity"/>
    <property type="evidence" value="ECO:0007669"/>
    <property type="project" value="UniProtKB-ARBA"/>
</dbReference>
<dbReference type="EMBL" id="FOXV01000001">
    <property type="protein sequence ID" value="SFP96432.1"/>
    <property type="molecule type" value="Genomic_DNA"/>
</dbReference>
<dbReference type="InterPro" id="IPR007848">
    <property type="entry name" value="Small_mtfrase_dom"/>
</dbReference>
<dbReference type="RefSeq" id="WP_093008807.1">
    <property type="nucleotide sequence ID" value="NZ_FOXV01000001.1"/>
</dbReference>
<accession>A0A1I5UMH4</accession>
<dbReference type="PROSITE" id="PS00092">
    <property type="entry name" value="N6_MTASE"/>
    <property type="match status" value="1"/>
</dbReference>
<proteinExistence type="predicted"/>
<dbReference type="Proteomes" id="UP000243106">
    <property type="component" value="Unassembled WGS sequence"/>
</dbReference>
<dbReference type="Gene3D" id="3.40.50.150">
    <property type="entry name" value="Vaccinia Virus protein VP39"/>
    <property type="match status" value="2"/>
</dbReference>
<dbReference type="InterPro" id="IPR029063">
    <property type="entry name" value="SAM-dependent_MTases_sf"/>
</dbReference>
<evidence type="ECO:0000256" key="5">
    <source>
        <dbReference type="ARBA" id="ARBA00022691"/>
    </source>
</evidence>
<organism evidence="7 8">
    <name type="scientific">Roseivivax halotolerans</name>
    <dbReference type="NCBI Taxonomy" id="93684"/>
    <lineage>
        <taxon>Bacteria</taxon>
        <taxon>Pseudomonadati</taxon>
        <taxon>Pseudomonadota</taxon>
        <taxon>Alphaproteobacteria</taxon>
        <taxon>Rhodobacterales</taxon>
        <taxon>Roseobacteraceae</taxon>
        <taxon>Roseivivax</taxon>
    </lineage>
</organism>
<keyword evidence="4 7" id="KW-0808">Transferase</keyword>
<keyword evidence="5" id="KW-0949">S-adenosyl-L-methionine</keyword>
<protein>
    <submittedName>
        <fullName evidence="7">16S rRNA (Guanine1207-N2)-methyltransferase</fullName>
    </submittedName>
</protein>
<dbReference type="PANTHER" id="PTHR47816">
    <property type="entry name" value="RIBOSOMAL RNA SMALL SUBUNIT METHYLTRANSFERASE C"/>
    <property type="match status" value="1"/>
</dbReference>
<gene>
    <name evidence="7" type="ORF">SAMN05421853_10160</name>
</gene>
<keyword evidence="1" id="KW-0963">Cytoplasm</keyword>
<dbReference type="CDD" id="cd02440">
    <property type="entry name" value="AdoMet_MTases"/>
    <property type="match status" value="1"/>
</dbReference>
<dbReference type="GO" id="GO:0003676">
    <property type="term" value="F:nucleic acid binding"/>
    <property type="evidence" value="ECO:0007669"/>
    <property type="project" value="InterPro"/>
</dbReference>
<evidence type="ECO:0000313" key="7">
    <source>
        <dbReference type="EMBL" id="SFP96432.1"/>
    </source>
</evidence>
<keyword evidence="8" id="KW-1185">Reference proteome</keyword>
<dbReference type="InterPro" id="IPR046977">
    <property type="entry name" value="RsmC/RlmG"/>
</dbReference>
<evidence type="ECO:0000256" key="1">
    <source>
        <dbReference type="ARBA" id="ARBA00022490"/>
    </source>
</evidence>
<dbReference type="SUPFAM" id="SSF53335">
    <property type="entry name" value="S-adenosyl-L-methionine-dependent methyltransferases"/>
    <property type="match status" value="1"/>
</dbReference>
<reference evidence="8" key="1">
    <citation type="submission" date="2016-10" db="EMBL/GenBank/DDBJ databases">
        <authorList>
            <person name="Varghese N."/>
            <person name="Submissions S."/>
        </authorList>
    </citation>
    <scope>NUCLEOTIDE SEQUENCE [LARGE SCALE GENOMIC DNA]</scope>
    <source>
        <strain evidence="8">JCM 10271</strain>
    </source>
</reference>
<feature type="domain" description="Methyltransferase small" evidence="6">
    <location>
        <begin position="157"/>
        <end position="319"/>
    </location>
</feature>
<evidence type="ECO:0000313" key="8">
    <source>
        <dbReference type="Proteomes" id="UP000243106"/>
    </source>
</evidence>
<keyword evidence="2" id="KW-0698">rRNA processing</keyword>
<dbReference type="GO" id="GO:0008757">
    <property type="term" value="F:S-adenosylmethionine-dependent methyltransferase activity"/>
    <property type="evidence" value="ECO:0007669"/>
    <property type="project" value="InterPro"/>
</dbReference>